<reference evidence="3 4" key="1">
    <citation type="journal article" date="2008" name="Nature">
        <title>Genome analysis of the platypus reveals unique signatures of evolution.</title>
        <authorList>
            <person name="Warren W.C."/>
            <person name="Hillier L.W."/>
            <person name="Marshall Graves J.A."/>
            <person name="Birney E."/>
            <person name="Ponting C.P."/>
            <person name="Grutzner F."/>
            <person name="Belov K."/>
            <person name="Miller W."/>
            <person name="Clarke L."/>
            <person name="Chinwalla A.T."/>
            <person name="Yang S.P."/>
            <person name="Heger A."/>
            <person name="Locke D.P."/>
            <person name="Miethke P."/>
            <person name="Waters P.D."/>
            <person name="Veyrunes F."/>
            <person name="Fulton L."/>
            <person name="Fulton B."/>
            <person name="Graves T."/>
            <person name="Wallis J."/>
            <person name="Puente X.S."/>
            <person name="Lopez-Otin C."/>
            <person name="Ordonez G.R."/>
            <person name="Eichler E.E."/>
            <person name="Chen L."/>
            <person name="Cheng Z."/>
            <person name="Deakin J.E."/>
            <person name="Alsop A."/>
            <person name="Thompson K."/>
            <person name="Kirby P."/>
            <person name="Papenfuss A.T."/>
            <person name="Wakefield M.J."/>
            <person name="Olender T."/>
            <person name="Lancet D."/>
            <person name="Huttley G.A."/>
            <person name="Smit A.F."/>
            <person name="Pask A."/>
            <person name="Temple-Smith P."/>
            <person name="Batzer M.A."/>
            <person name="Walker J.A."/>
            <person name="Konkel M.K."/>
            <person name="Harris R.S."/>
            <person name="Whittington C.M."/>
            <person name="Wong E.S."/>
            <person name="Gemmell N.J."/>
            <person name="Buschiazzo E."/>
            <person name="Vargas Jentzsch I.M."/>
            <person name="Merkel A."/>
            <person name="Schmitz J."/>
            <person name="Zemann A."/>
            <person name="Churakov G."/>
            <person name="Kriegs J.O."/>
            <person name="Brosius J."/>
            <person name="Murchison E.P."/>
            <person name="Sachidanandam R."/>
            <person name="Smith C."/>
            <person name="Hannon G.J."/>
            <person name="Tsend-Ayush E."/>
            <person name="McMillan D."/>
            <person name="Attenborough R."/>
            <person name="Rens W."/>
            <person name="Ferguson-Smith M."/>
            <person name="Lefevre C.M."/>
            <person name="Sharp J.A."/>
            <person name="Nicholas K.R."/>
            <person name="Ray D.A."/>
            <person name="Kube M."/>
            <person name="Reinhardt R."/>
            <person name="Pringle T.H."/>
            <person name="Taylor J."/>
            <person name="Jones R.C."/>
            <person name="Nixon B."/>
            <person name="Dacheux J.L."/>
            <person name="Niwa H."/>
            <person name="Sekita Y."/>
            <person name="Huang X."/>
            <person name="Stark A."/>
            <person name="Kheradpour P."/>
            <person name="Kellis M."/>
            <person name="Flicek P."/>
            <person name="Chen Y."/>
            <person name="Webber C."/>
            <person name="Hardison R."/>
            <person name="Nelson J."/>
            <person name="Hallsworth-Pepin K."/>
            <person name="Delehaunty K."/>
            <person name="Markovic C."/>
            <person name="Minx P."/>
            <person name="Feng Y."/>
            <person name="Kremitzki C."/>
            <person name="Mitreva M."/>
            <person name="Glasscock J."/>
            <person name="Wylie T."/>
            <person name="Wohldmann P."/>
            <person name="Thiru P."/>
            <person name="Nhan M.N."/>
            <person name="Pohl C.S."/>
            <person name="Smith S.M."/>
            <person name="Hou S."/>
            <person name="Nefedov M."/>
            <person name="de Jong P.J."/>
            <person name="Renfree M.B."/>
            <person name="Mardis E.R."/>
            <person name="Wilson R.K."/>
        </authorList>
    </citation>
    <scope>NUCLEOTIDE SEQUENCE [LARGE SCALE GENOMIC DNA]</scope>
    <source>
        <strain evidence="3 4">Glennie</strain>
    </source>
</reference>
<dbReference type="InParanoid" id="F7BAY1"/>
<dbReference type="HOGENOM" id="CLU_009906_1_0_1"/>
<evidence type="ECO:0000259" key="2">
    <source>
        <dbReference type="PROSITE" id="PS50304"/>
    </source>
</evidence>
<feature type="region of interest" description="Disordered" evidence="1">
    <location>
        <begin position="276"/>
        <end position="296"/>
    </location>
</feature>
<name>F7BAY1_ORNAN</name>
<dbReference type="eggNOG" id="KOG2605">
    <property type="taxonomic scope" value="Eukaryota"/>
</dbReference>
<dbReference type="STRING" id="9258.ENSOANP00000003807"/>
<evidence type="ECO:0000313" key="4">
    <source>
        <dbReference type="Proteomes" id="UP000002279"/>
    </source>
</evidence>
<protein>
    <recommendedName>
        <fullName evidence="2">Tudor domain-containing protein</fullName>
    </recommendedName>
</protein>
<sequence>MVFAGRQYYLGDKCQVRLEPAGRYYNAHIQEVGNDSNSATVFIEELAEKHVVPLANLKPVTPRDTCACVDVIPSRKGGSYQKMSGGYISEMEMDLKSRKKLFKKVRGKEVYMTVAYSRGQPAIPPRLQHNIPSGRAPPMHCLQGAGTITSFEPFRPQHAPPRHGQGFGIPRLETPLFGPEVAFYSSPAKRCYQSYDNFSYRSRSYSRSRRQMHCVNKECQYAYVPENGEEPRGLEETITFYEIEEGDETTLPVSGGTPMVPGPTGFWVARRGPGPIPAGKQTLNSSEEEVDEPSDNGEFEIKGKLIQKVPGLFCWPRSWSRKSKGLRPGDEILLESFVPGFVPVLLGISHWLLREWGGKVETVLS</sequence>
<dbReference type="Proteomes" id="UP000002279">
    <property type="component" value="Chromosome 6"/>
</dbReference>
<dbReference type="PROSITE" id="PS50304">
    <property type="entry name" value="TUDOR"/>
    <property type="match status" value="1"/>
</dbReference>
<reference evidence="3" key="2">
    <citation type="submission" date="2025-08" db="UniProtKB">
        <authorList>
            <consortium name="Ensembl"/>
        </authorList>
    </citation>
    <scope>IDENTIFICATION</scope>
    <source>
        <strain evidence="3">Glennie</strain>
    </source>
</reference>
<dbReference type="GeneTree" id="ENSGT00940000159922"/>
<dbReference type="SUPFAM" id="SSF63748">
    <property type="entry name" value="Tudor/PWWP/MBT"/>
    <property type="match status" value="1"/>
</dbReference>
<keyword evidence="4" id="KW-1185">Reference proteome</keyword>
<evidence type="ECO:0000256" key="1">
    <source>
        <dbReference type="SAM" id="MobiDB-lite"/>
    </source>
</evidence>
<accession>F7BAY1</accession>
<dbReference type="AlphaFoldDB" id="F7BAY1"/>
<feature type="domain" description="Tudor" evidence="2">
    <location>
        <begin position="7"/>
        <end position="67"/>
    </location>
</feature>
<proteinExistence type="predicted"/>
<organism evidence="3 4">
    <name type="scientific">Ornithorhynchus anatinus</name>
    <name type="common">Duckbill platypus</name>
    <dbReference type="NCBI Taxonomy" id="9258"/>
    <lineage>
        <taxon>Eukaryota</taxon>
        <taxon>Metazoa</taxon>
        <taxon>Chordata</taxon>
        <taxon>Craniata</taxon>
        <taxon>Vertebrata</taxon>
        <taxon>Euteleostomi</taxon>
        <taxon>Mammalia</taxon>
        <taxon>Monotremata</taxon>
        <taxon>Ornithorhynchidae</taxon>
        <taxon>Ornithorhynchus</taxon>
    </lineage>
</organism>
<reference evidence="3" key="3">
    <citation type="submission" date="2025-09" db="UniProtKB">
        <authorList>
            <consortium name="Ensembl"/>
        </authorList>
    </citation>
    <scope>IDENTIFICATION</scope>
    <source>
        <strain evidence="3">Glennie</strain>
    </source>
</reference>
<dbReference type="Bgee" id="ENSOANG00000002402">
    <property type="expression patterns" value="Expressed in testis and 3 other cell types or tissues"/>
</dbReference>
<dbReference type="InterPro" id="IPR002999">
    <property type="entry name" value="Tudor"/>
</dbReference>
<evidence type="ECO:0000313" key="3">
    <source>
        <dbReference type="Ensembl" id="ENSOANP00000003807.3"/>
    </source>
</evidence>
<dbReference type="Ensembl" id="ENSOANT00000003808.3">
    <property type="protein sequence ID" value="ENSOANP00000003807.3"/>
    <property type="gene ID" value="ENSOANG00000002402.3"/>
</dbReference>
<feature type="compositionally biased region" description="Acidic residues" evidence="1">
    <location>
        <begin position="286"/>
        <end position="296"/>
    </location>
</feature>